<dbReference type="Gene3D" id="3.20.20.70">
    <property type="entry name" value="Aldolase class I"/>
    <property type="match status" value="1"/>
</dbReference>
<keyword evidence="2" id="KW-0479">Metal-binding</keyword>
<dbReference type="GO" id="GO:0016829">
    <property type="term" value="F:lyase activity"/>
    <property type="evidence" value="ECO:0007669"/>
    <property type="project" value="UniProtKB-KW"/>
</dbReference>
<accession>A0ABV8GY71</accession>
<gene>
    <name evidence="5" type="ORF">ACFOUV_07225</name>
</gene>
<evidence type="ECO:0000313" key="5">
    <source>
        <dbReference type="EMBL" id="MFC4023612.1"/>
    </source>
</evidence>
<dbReference type="InterPro" id="IPR043594">
    <property type="entry name" value="HMGL"/>
</dbReference>
<sequence length="302" mass="32747">MLDNEKVLLTDVTGRDGFQMEDWVETEDKISIINEIIAAGVKRIEATSFVSPKAVPQLKDAKEVIKHLNRENVSIMTLVPNVKGAEFALESDVDEVNVVVSVSETHNRKNVNKTVDESIEGIVEINRLMKTGGKKVNVGLATTFGCPFEGLYDVDRVTEVIKKLTAQGLDSFMLADTTGMANPLQITSFVKGVKADFPDADFSLHLHNTRGMGLANVIAGYDAGIRNFDASLGGIGGCPFAPGATGNVCLEDVAHMLYQMNIPMDPDLNQLITASKRLERLLGYKLPGQVMKAGLSTDLHQA</sequence>
<dbReference type="Proteomes" id="UP001595772">
    <property type="component" value="Unassembled WGS sequence"/>
</dbReference>
<dbReference type="Pfam" id="PF00682">
    <property type="entry name" value="HMGL-like"/>
    <property type="match status" value="1"/>
</dbReference>
<comment type="similarity">
    <text evidence="1">Belongs to the HMG-CoA lyase family.</text>
</comment>
<dbReference type="PROSITE" id="PS50991">
    <property type="entry name" value="PYR_CT"/>
    <property type="match status" value="1"/>
</dbReference>
<keyword evidence="6" id="KW-1185">Reference proteome</keyword>
<reference evidence="6" key="1">
    <citation type="journal article" date="2019" name="Int. J. Syst. Evol. Microbiol.">
        <title>The Global Catalogue of Microorganisms (GCM) 10K type strain sequencing project: providing services to taxonomists for standard genome sequencing and annotation.</title>
        <authorList>
            <consortium name="The Broad Institute Genomics Platform"/>
            <consortium name="The Broad Institute Genome Sequencing Center for Infectious Disease"/>
            <person name="Wu L."/>
            <person name="Ma J."/>
        </authorList>
    </citation>
    <scope>NUCLEOTIDE SEQUENCE [LARGE SCALE GENOMIC DNA]</scope>
    <source>
        <strain evidence="6">IBRC-M 10703</strain>
    </source>
</reference>
<dbReference type="CDD" id="cd07938">
    <property type="entry name" value="DRE_TIM_HMGL"/>
    <property type="match status" value="1"/>
</dbReference>
<name>A0ABV8GY71_9BACI</name>
<proteinExistence type="inferred from homology"/>
<comment type="caution">
    <text evidence="5">The sequence shown here is derived from an EMBL/GenBank/DDBJ whole genome shotgun (WGS) entry which is preliminary data.</text>
</comment>
<dbReference type="EMBL" id="JBHSAO010000004">
    <property type="protein sequence ID" value="MFC4023612.1"/>
    <property type="molecule type" value="Genomic_DNA"/>
</dbReference>
<evidence type="ECO:0000259" key="4">
    <source>
        <dbReference type="PROSITE" id="PS50991"/>
    </source>
</evidence>
<keyword evidence="3 5" id="KW-0456">Lyase</keyword>
<evidence type="ECO:0000313" key="6">
    <source>
        <dbReference type="Proteomes" id="UP001595772"/>
    </source>
</evidence>
<feature type="domain" description="Pyruvate carboxyltransferase" evidence="4">
    <location>
        <begin position="7"/>
        <end position="272"/>
    </location>
</feature>
<evidence type="ECO:0000256" key="2">
    <source>
        <dbReference type="ARBA" id="ARBA00022723"/>
    </source>
</evidence>
<protein>
    <submittedName>
        <fullName evidence="5">Hydroxymethylglutaryl-CoA lyase</fullName>
    </submittedName>
</protein>
<dbReference type="InterPro" id="IPR000891">
    <property type="entry name" value="PYR_CT"/>
</dbReference>
<dbReference type="PANTHER" id="PTHR42738">
    <property type="entry name" value="HYDROXYMETHYLGLUTARYL-COA LYASE"/>
    <property type="match status" value="1"/>
</dbReference>
<dbReference type="NCBIfam" id="NF004283">
    <property type="entry name" value="PRK05692.1"/>
    <property type="match status" value="1"/>
</dbReference>
<dbReference type="InterPro" id="IPR013785">
    <property type="entry name" value="Aldolase_TIM"/>
</dbReference>
<dbReference type="SUPFAM" id="SSF51569">
    <property type="entry name" value="Aldolase"/>
    <property type="match status" value="1"/>
</dbReference>
<evidence type="ECO:0000256" key="1">
    <source>
        <dbReference type="ARBA" id="ARBA00009405"/>
    </source>
</evidence>
<dbReference type="RefSeq" id="WP_379496113.1">
    <property type="nucleotide sequence ID" value="NZ_JBHSAO010000004.1"/>
</dbReference>
<dbReference type="PANTHER" id="PTHR42738:SF7">
    <property type="entry name" value="HYDROXYMETHYLGLUTARYL-COA LYASE"/>
    <property type="match status" value="1"/>
</dbReference>
<evidence type="ECO:0000256" key="3">
    <source>
        <dbReference type="ARBA" id="ARBA00023239"/>
    </source>
</evidence>
<organism evidence="5 6">
    <name type="scientific">Oceanobacillus longus</name>
    <dbReference type="NCBI Taxonomy" id="930120"/>
    <lineage>
        <taxon>Bacteria</taxon>
        <taxon>Bacillati</taxon>
        <taxon>Bacillota</taxon>
        <taxon>Bacilli</taxon>
        <taxon>Bacillales</taxon>
        <taxon>Bacillaceae</taxon>
        <taxon>Oceanobacillus</taxon>
    </lineage>
</organism>